<evidence type="ECO:0000313" key="2">
    <source>
        <dbReference type="EMBL" id="MBZ9613829.1"/>
    </source>
</evidence>
<sequence length="261" mass="27895">MPARGFTLIELVITLVVLSIIALGVTSYIGIGSRMYADVAVREQVLGQSRFVAERLVRELRNAAPNSVRISETPLVSCIEFTPLLVSGIYSRIPVAPESSTELELQLFGPGSLTSTTSLLVYPQQAADYYAASARKLALNSAQRDAIAAASTSGATVTLTLASNYSFPAHSPERRFYVSGDPVSYCYQAGAIYRYAGYVSAGVQPAPPVGGVLMAEGVSAAEFELQPAVLTRNAVVNLFLQFAGAEADMFFNYEVHLPNVP</sequence>
<protein>
    <submittedName>
        <fullName evidence="2">Prepilin-type N-terminal cleavage/methylation domain-containing protein</fullName>
    </submittedName>
</protein>
<feature type="transmembrane region" description="Helical" evidence="1">
    <location>
        <begin position="6"/>
        <end position="29"/>
    </location>
</feature>
<name>A0ABS7XFC7_9GAMM</name>
<dbReference type="EMBL" id="JAERPS020000012">
    <property type="protein sequence ID" value="MBZ9613829.1"/>
    <property type="molecule type" value="Genomic_DNA"/>
</dbReference>
<reference evidence="2 3" key="2">
    <citation type="submission" date="2021-08" db="EMBL/GenBank/DDBJ databases">
        <title>Rheinheimera aquimaris sp. nov., isolated from seawater of the East Sea in Korea.</title>
        <authorList>
            <person name="Kim K.H."/>
            <person name="Wenting R."/>
            <person name="Kim K.R."/>
            <person name="Jeon C.O."/>
        </authorList>
    </citation>
    <scope>NUCLEOTIDE SEQUENCE [LARGE SCALE GENOMIC DNA]</scope>
    <source>
        <strain evidence="2 3">MA-13</strain>
    </source>
</reference>
<keyword evidence="1" id="KW-1133">Transmembrane helix</keyword>
<accession>A0ABS7XFC7</accession>
<gene>
    <name evidence="2" type="ORF">I4W93_019735</name>
</gene>
<dbReference type="NCBIfam" id="TIGR02532">
    <property type="entry name" value="IV_pilin_GFxxxE"/>
    <property type="match status" value="1"/>
</dbReference>
<keyword evidence="1" id="KW-0812">Transmembrane</keyword>
<evidence type="ECO:0000313" key="3">
    <source>
        <dbReference type="Proteomes" id="UP000663814"/>
    </source>
</evidence>
<dbReference type="RefSeq" id="WP_205313641.1">
    <property type="nucleotide sequence ID" value="NZ_JAERPS020000012.1"/>
</dbReference>
<organism evidence="2 3">
    <name type="scientific">Rheinheimera maricola</name>
    <dbReference type="NCBI Taxonomy" id="2793282"/>
    <lineage>
        <taxon>Bacteria</taxon>
        <taxon>Pseudomonadati</taxon>
        <taxon>Pseudomonadota</taxon>
        <taxon>Gammaproteobacteria</taxon>
        <taxon>Chromatiales</taxon>
        <taxon>Chromatiaceae</taxon>
        <taxon>Rheinheimera</taxon>
    </lineage>
</organism>
<dbReference type="Pfam" id="PF07963">
    <property type="entry name" value="N_methyl"/>
    <property type="match status" value="1"/>
</dbReference>
<dbReference type="Proteomes" id="UP000663814">
    <property type="component" value="Unassembled WGS sequence"/>
</dbReference>
<comment type="caution">
    <text evidence="2">The sequence shown here is derived from an EMBL/GenBank/DDBJ whole genome shotgun (WGS) entry which is preliminary data.</text>
</comment>
<reference evidence="2 3" key="1">
    <citation type="submission" date="2020-12" db="EMBL/GenBank/DDBJ databases">
        <authorList>
            <person name="Ruan W."/>
            <person name="Khan S.A."/>
            <person name="Jeon C.O."/>
        </authorList>
    </citation>
    <scope>NUCLEOTIDE SEQUENCE [LARGE SCALE GENOMIC DNA]</scope>
    <source>
        <strain evidence="2 3">MA-13</strain>
    </source>
</reference>
<dbReference type="InterPro" id="IPR012902">
    <property type="entry name" value="N_methyl_site"/>
</dbReference>
<keyword evidence="3" id="KW-1185">Reference proteome</keyword>
<proteinExistence type="predicted"/>
<dbReference type="PROSITE" id="PS00409">
    <property type="entry name" value="PROKAR_NTER_METHYL"/>
    <property type="match status" value="1"/>
</dbReference>
<keyword evidence="1" id="KW-0472">Membrane</keyword>
<evidence type="ECO:0000256" key="1">
    <source>
        <dbReference type="SAM" id="Phobius"/>
    </source>
</evidence>